<dbReference type="Proteomes" id="UP001152797">
    <property type="component" value="Unassembled WGS sequence"/>
</dbReference>
<dbReference type="EMBL" id="CAMXCT030002146">
    <property type="protein sequence ID" value="CAL4783327.1"/>
    <property type="molecule type" value="Genomic_DNA"/>
</dbReference>
<evidence type="ECO:0000313" key="5">
    <source>
        <dbReference type="Proteomes" id="UP001152797"/>
    </source>
</evidence>
<feature type="region of interest" description="Disordered" evidence="1">
    <location>
        <begin position="175"/>
        <end position="199"/>
    </location>
</feature>
<proteinExistence type="predicted"/>
<sequence>MSLSTMRRRNSESRAADTQPGANQREGQARGPTPRQSDGRRDGERLGLGVADRRLNALLEEERARAASLPVQPGMRRLEISDGGRWWWAVGWTSSMEKFEMLLAIHVRKHWVLGRYKMRFGILLDCCSKHLDVILKNKVFLVLYLGGMIRESDKELLPTPEGLVVPKLIVPDIGGQDASGSRRHDQLQTPGTVQSASRHGVEPRILDPYGSPHQHQVNPFWSEGLQRSVRGHDDRPAVAGNDGSSGFDAEIEKLKEKCLRDAEEPFAREVKKLGLGEKTEAESYHTASSSMGAQNAKAPNGSDGSRPDGLPHGAAQGPEPPTGLASARIGFDGTAGPAVSESLRHLELPRLPVVGSEGAALQFGDWLTMATPLMSDLGSLSKVWWERTLEVAEDFYGRWLEPTPLERLRLKPTVEVDPVYMRLEQRGISMLLRILPEAVRRDIVGARNVSTVSILYRLFVGAERTLLLKSLTEVRVGTTLHDVLRTIRLWRRWVGRALELSVTVPDSLILMQVLGKMSDAVGKLGGAQASY</sequence>
<comment type="caution">
    <text evidence="2">The sequence shown here is derived from an EMBL/GenBank/DDBJ whole genome shotgun (WGS) entry which is preliminary data.</text>
</comment>
<name>A0A9P1CQT2_9DINO</name>
<reference evidence="3" key="2">
    <citation type="submission" date="2024-04" db="EMBL/GenBank/DDBJ databases">
        <authorList>
            <person name="Chen Y."/>
            <person name="Shah S."/>
            <person name="Dougan E. K."/>
            <person name="Thang M."/>
            <person name="Chan C."/>
        </authorList>
    </citation>
    <scope>NUCLEOTIDE SEQUENCE [LARGE SCALE GENOMIC DNA]</scope>
</reference>
<keyword evidence="5" id="KW-1185">Reference proteome</keyword>
<dbReference type="EMBL" id="CAMXCT020002146">
    <property type="protein sequence ID" value="CAL1149390.1"/>
    <property type="molecule type" value="Genomic_DNA"/>
</dbReference>
<protein>
    <submittedName>
        <fullName evidence="4">Copia protein</fullName>
    </submittedName>
</protein>
<feature type="region of interest" description="Disordered" evidence="1">
    <location>
        <begin position="281"/>
        <end position="331"/>
    </location>
</feature>
<feature type="region of interest" description="Disordered" evidence="1">
    <location>
        <begin position="1"/>
        <end position="44"/>
    </location>
</feature>
<accession>A0A9P1CQT2</accession>
<gene>
    <name evidence="2" type="ORF">C1SCF055_LOCUS22529</name>
</gene>
<dbReference type="OrthoDB" id="449314at2759"/>
<evidence type="ECO:0000256" key="1">
    <source>
        <dbReference type="SAM" id="MobiDB-lite"/>
    </source>
</evidence>
<dbReference type="EMBL" id="CAMXCT010002146">
    <property type="protein sequence ID" value="CAI3996015.1"/>
    <property type="molecule type" value="Genomic_DNA"/>
</dbReference>
<evidence type="ECO:0000313" key="4">
    <source>
        <dbReference type="EMBL" id="CAL4783327.1"/>
    </source>
</evidence>
<evidence type="ECO:0000313" key="3">
    <source>
        <dbReference type="EMBL" id="CAL1149390.1"/>
    </source>
</evidence>
<dbReference type="AlphaFoldDB" id="A0A9P1CQT2"/>
<evidence type="ECO:0000313" key="2">
    <source>
        <dbReference type="EMBL" id="CAI3996015.1"/>
    </source>
</evidence>
<reference evidence="2" key="1">
    <citation type="submission" date="2022-10" db="EMBL/GenBank/DDBJ databases">
        <authorList>
            <person name="Chen Y."/>
            <person name="Dougan E. K."/>
            <person name="Chan C."/>
            <person name="Rhodes N."/>
            <person name="Thang M."/>
        </authorList>
    </citation>
    <scope>NUCLEOTIDE SEQUENCE</scope>
</reference>
<organism evidence="2">
    <name type="scientific">Cladocopium goreaui</name>
    <dbReference type="NCBI Taxonomy" id="2562237"/>
    <lineage>
        <taxon>Eukaryota</taxon>
        <taxon>Sar</taxon>
        <taxon>Alveolata</taxon>
        <taxon>Dinophyceae</taxon>
        <taxon>Suessiales</taxon>
        <taxon>Symbiodiniaceae</taxon>
        <taxon>Cladocopium</taxon>
    </lineage>
</organism>
<feature type="compositionally biased region" description="Polar residues" evidence="1">
    <location>
        <begin position="187"/>
        <end position="197"/>
    </location>
</feature>